<feature type="compositionally biased region" description="Polar residues" evidence="1">
    <location>
        <begin position="288"/>
        <end position="299"/>
    </location>
</feature>
<reference evidence="2 3" key="1">
    <citation type="submission" date="2020-02" db="EMBL/GenBank/DDBJ databases">
        <authorList>
            <person name="Ferguson B K."/>
        </authorList>
    </citation>
    <scope>NUCLEOTIDE SEQUENCE [LARGE SCALE GENOMIC DNA]</scope>
</reference>
<accession>A0A6H5FVU0</accession>
<dbReference type="OrthoDB" id="6159333at2759"/>
<name>A0A6H5FVU0_9HEMI</name>
<sequence length="308" mass="34909">MTSFPDTNLLFFVETCRYTAGMKLNRIFDEVLAQRKGGKRIPPNIVRYCPILSDTAQYYPIQSNTARHRPILSDKSNIVRYRPLLFDTVQYCPILSDALRYRLILTHAAGYDPILSDTSVPWTNPHLKILMKRRHRCQSGRFNVRICPPSALGKIARKAQPATAQREVRGAAMLRRTWRTGSTQPPRRAYRGAQRGQAHRRLNPLAEEDSIVESFGPTRESHERLSPQPPTVSSAEPLHERHLTGRRTSCVALCRLGGFVALERVRRDPTVGLAYRRLKPPSVEDSIVESSGLATTTLSRTDDERTLV</sequence>
<protein>
    <submittedName>
        <fullName evidence="2">Uncharacterized protein</fullName>
    </submittedName>
</protein>
<feature type="compositionally biased region" description="Low complexity" evidence="1">
    <location>
        <begin position="184"/>
        <end position="196"/>
    </location>
</feature>
<evidence type="ECO:0000256" key="1">
    <source>
        <dbReference type="SAM" id="MobiDB-lite"/>
    </source>
</evidence>
<feature type="region of interest" description="Disordered" evidence="1">
    <location>
        <begin position="179"/>
        <end position="238"/>
    </location>
</feature>
<feature type="region of interest" description="Disordered" evidence="1">
    <location>
        <begin position="284"/>
        <end position="308"/>
    </location>
</feature>
<dbReference type="AlphaFoldDB" id="A0A6H5FVU0"/>
<dbReference type="Proteomes" id="UP000479000">
    <property type="component" value="Unassembled WGS sequence"/>
</dbReference>
<organism evidence="2 3">
    <name type="scientific">Nesidiocoris tenuis</name>
    <dbReference type="NCBI Taxonomy" id="355587"/>
    <lineage>
        <taxon>Eukaryota</taxon>
        <taxon>Metazoa</taxon>
        <taxon>Ecdysozoa</taxon>
        <taxon>Arthropoda</taxon>
        <taxon>Hexapoda</taxon>
        <taxon>Insecta</taxon>
        <taxon>Pterygota</taxon>
        <taxon>Neoptera</taxon>
        <taxon>Paraneoptera</taxon>
        <taxon>Hemiptera</taxon>
        <taxon>Heteroptera</taxon>
        <taxon>Panheteroptera</taxon>
        <taxon>Cimicomorpha</taxon>
        <taxon>Miridae</taxon>
        <taxon>Dicyphina</taxon>
        <taxon>Nesidiocoris</taxon>
    </lineage>
</organism>
<dbReference type="EMBL" id="CADCXU010001233">
    <property type="protein sequence ID" value="CAA9993805.1"/>
    <property type="molecule type" value="Genomic_DNA"/>
</dbReference>
<proteinExistence type="predicted"/>
<evidence type="ECO:0000313" key="3">
    <source>
        <dbReference type="Proteomes" id="UP000479000"/>
    </source>
</evidence>
<keyword evidence="3" id="KW-1185">Reference proteome</keyword>
<gene>
    <name evidence="2" type="ORF">NTEN_LOCUS686</name>
</gene>
<evidence type="ECO:0000313" key="2">
    <source>
        <dbReference type="EMBL" id="CAA9993805.1"/>
    </source>
</evidence>